<evidence type="ECO:0000313" key="4">
    <source>
        <dbReference type="Proteomes" id="UP000034849"/>
    </source>
</evidence>
<accession>A0A0G0GNQ7</accession>
<dbReference type="Gene3D" id="3.40.1440.10">
    <property type="entry name" value="GIY-YIG endonuclease"/>
    <property type="match status" value="1"/>
</dbReference>
<protein>
    <submittedName>
        <fullName evidence="3">Excinuclease ABC subunit C</fullName>
    </submittedName>
</protein>
<dbReference type="InterPro" id="IPR000305">
    <property type="entry name" value="GIY-YIG_endonuc"/>
</dbReference>
<dbReference type="SUPFAM" id="SSF82771">
    <property type="entry name" value="GIY-YIG endonuclease"/>
    <property type="match status" value="1"/>
</dbReference>
<name>A0A0G0GNQ7_9BACT</name>
<dbReference type="CDD" id="cd10449">
    <property type="entry name" value="GIY-YIG_SLX1_like"/>
    <property type="match status" value="1"/>
</dbReference>
<comment type="caution">
    <text evidence="3">The sequence shown here is derived from an EMBL/GenBank/DDBJ whole genome shotgun (WGS) entry which is preliminary data.</text>
</comment>
<dbReference type="Pfam" id="PF01541">
    <property type="entry name" value="GIY-YIG"/>
    <property type="match status" value="1"/>
</dbReference>
<dbReference type="EMBL" id="LBSX01000005">
    <property type="protein sequence ID" value="KKQ27795.1"/>
    <property type="molecule type" value="Genomic_DNA"/>
</dbReference>
<comment type="similarity">
    <text evidence="1">Belongs to the UPF0213 family.</text>
</comment>
<dbReference type="STRING" id="1619046.US42_C0005G0020"/>
<proteinExistence type="inferred from homology"/>
<dbReference type="PANTHER" id="PTHR34477:SF1">
    <property type="entry name" value="UPF0213 PROTEIN YHBQ"/>
    <property type="match status" value="1"/>
</dbReference>
<reference evidence="3 4" key="1">
    <citation type="journal article" date="2015" name="Nature">
        <title>rRNA introns, odd ribosomes, and small enigmatic genomes across a large radiation of phyla.</title>
        <authorList>
            <person name="Brown C.T."/>
            <person name="Hug L.A."/>
            <person name="Thomas B.C."/>
            <person name="Sharon I."/>
            <person name="Castelle C.J."/>
            <person name="Singh A."/>
            <person name="Wilkins M.J."/>
            <person name="Williams K.H."/>
            <person name="Banfield J.F."/>
        </authorList>
    </citation>
    <scope>NUCLEOTIDE SEQUENCE [LARGE SCALE GENOMIC DNA]</scope>
</reference>
<feature type="domain" description="GIY-YIG" evidence="2">
    <location>
        <begin position="1"/>
        <end position="78"/>
    </location>
</feature>
<evidence type="ECO:0000259" key="2">
    <source>
        <dbReference type="PROSITE" id="PS50164"/>
    </source>
</evidence>
<dbReference type="AlphaFoldDB" id="A0A0G0GNQ7"/>
<evidence type="ECO:0000256" key="1">
    <source>
        <dbReference type="ARBA" id="ARBA00007435"/>
    </source>
</evidence>
<dbReference type="InterPro" id="IPR050190">
    <property type="entry name" value="UPF0213_domain"/>
</dbReference>
<dbReference type="PROSITE" id="PS50164">
    <property type="entry name" value="GIY_YIG"/>
    <property type="match status" value="1"/>
</dbReference>
<evidence type="ECO:0000313" key="3">
    <source>
        <dbReference type="EMBL" id="KKQ27795.1"/>
    </source>
</evidence>
<organism evidence="3 4">
    <name type="scientific">Candidatus Magasanikbacteria bacterium GW2011_GWC2_37_14</name>
    <dbReference type="NCBI Taxonomy" id="1619046"/>
    <lineage>
        <taxon>Bacteria</taxon>
        <taxon>Candidatus Magasanikiibacteriota</taxon>
    </lineage>
</organism>
<dbReference type="InterPro" id="IPR035901">
    <property type="entry name" value="GIY-YIG_endonuc_sf"/>
</dbReference>
<gene>
    <name evidence="3" type="ORF">US42_C0005G0020</name>
</gene>
<dbReference type="Proteomes" id="UP000034849">
    <property type="component" value="Unassembled WGS sequence"/>
</dbReference>
<dbReference type="PANTHER" id="PTHR34477">
    <property type="entry name" value="UPF0213 PROTEIN YHBQ"/>
    <property type="match status" value="1"/>
</dbReference>
<sequence length="80" mass="9475">MHYVYILKSVKSGKLYKGFTNDLKRRIKEHNLGNSEFTSNNGPWKLVYYEAFLSKKDAQQEEIFLKTGKGRERIKYLLTI</sequence>